<keyword evidence="3" id="KW-0238">DNA-binding</keyword>
<accession>A0A1S6QGY6</accession>
<dbReference type="EMBL" id="CP018906">
    <property type="protein sequence ID" value="AQW20865.1"/>
    <property type="molecule type" value="Genomic_DNA"/>
</dbReference>
<protein>
    <submittedName>
        <fullName evidence="6">LysR family transcriptional regulator</fullName>
    </submittedName>
</protein>
<dbReference type="InterPro" id="IPR036390">
    <property type="entry name" value="WH_DNA-bd_sf"/>
</dbReference>
<dbReference type="Gene3D" id="3.40.190.290">
    <property type="match status" value="1"/>
</dbReference>
<dbReference type="OrthoDB" id="9803735at2"/>
<dbReference type="KEGG" id="lcu:PL11_002520"/>
<evidence type="ECO:0000313" key="7">
    <source>
        <dbReference type="Proteomes" id="UP000030361"/>
    </source>
</evidence>
<reference evidence="6 7" key="1">
    <citation type="journal article" date="2015" name="Genome Announc.">
        <title>Genome Sequence of Lactobacillus curieae CCTCC M 2011381T, a Novel Producer of Gamma-aminobutyric Acid.</title>
        <authorList>
            <person name="Wang Y."/>
            <person name="Wang Y."/>
            <person name="Lang C."/>
            <person name="Wei D."/>
            <person name="Xu P."/>
            <person name="Xie J."/>
        </authorList>
    </citation>
    <scope>NUCLEOTIDE SEQUENCE [LARGE SCALE GENOMIC DNA]</scope>
    <source>
        <strain evidence="6 7">CCTCC M 2011381</strain>
    </source>
</reference>
<dbReference type="PROSITE" id="PS50931">
    <property type="entry name" value="HTH_LYSR"/>
    <property type="match status" value="1"/>
</dbReference>
<comment type="similarity">
    <text evidence="1">Belongs to the LysR transcriptional regulatory family.</text>
</comment>
<dbReference type="GO" id="GO:0003700">
    <property type="term" value="F:DNA-binding transcription factor activity"/>
    <property type="evidence" value="ECO:0007669"/>
    <property type="project" value="InterPro"/>
</dbReference>
<dbReference type="GO" id="GO:0003677">
    <property type="term" value="F:DNA binding"/>
    <property type="evidence" value="ECO:0007669"/>
    <property type="project" value="UniProtKB-KW"/>
</dbReference>
<evidence type="ECO:0000256" key="4">
    <source>
        <dbReference type="ARBA" id="ARBA00023163"/>
    </source>
</evidence>
<evidence type="ECO:0000256" key="2">
    <source>
        <dbReference type="ARBA" id="ARBA00023015"/>
    </source>
</evidence>
<dbReference type="PANTHER" id="PTHR30126">
    <property type="entry name" value="HTH-TYPE TRANSCRIPTIONAL REGULATOR"/>
    <property type="match status" value="1"/>
</dbReference>
<proteinExistence type="inferred from homology"/>
<organism evidence="6 7">
    <name type="scientific">Lentilactobacillus curieae</name>
    <dbReference type="NCBI Taxonomy" id="1138822"/>
    <lineage>
        <taxon>Bacteria</taxon>
        <taxon>Bacillati</taxon>
        <taxon>Bacillota</taxon>
        <taxon>Bacilli</taxon>
        <taxon>Lactobacillales</taxon>
        <taxon>Lactobacillaceae</taxon>
        <taxon>Lentilactobacillus</taxon>
    </lineage>
</organism>
<gene>
    <name evidence="6" type="ORF">PL11_002520</name>
</gene>
<dbReference type="SUPFAM" id="SSF46785">
    <property type="entry name" value="Winged helix' DNA-binding domain"/>
    <property type="match status" value="1"/>
</dbReference>
<sequence length="311" mass="34881">MNSKLLSFLEEIKAQGNMSKAAQSLFVTQPYISRVIKNAEDNFGVKLIDRSSHPIQLTYAGERLLGFLQDEHQLRANLDREMTHLSQFKYGHLTIASNEAVTNEVYKPVLLRFYDKYPKVHAQIISIPSRDAEKRLTSGSLDFFVGNPLQSPKIQYLPVARVPLVLVIPKSSALYQEGKTFVDFEELDLKQMAGESFISIPHDNTYHRLIASFLHDKGVAVEYSIEVPDVGLAAELALNHIGASIIPENYVTEDKLADAKTEDINIARIPMGMLTADFGISYIKSKQTAEPVDDLVTIISDVFKELTPKRD</sequence>
<dbReference type="InterPro" id="IPR000847">
    <property type="entry name" value="LysR_HTH_N"/>
</dbReference>
<dbReference type="RefSeq" id="WP_035166131.1">
    <property type="nucleotide sequence ID" value="NZ_CP018906.1"/>
</dbReference>
<keyword evidence="2" id="KW-0805">Transcription regulation</keyword>
<evidence type="ECO:0000259" key="5">
    <source>
        <dbReference type="PROSITE" id="PS50931"/>
    </source>
</evidence>
<evidence type="ECO:0000256" key="3">
    <source>
        <dbReference type="ARBA" id="ARBA00023125"/>
    </source>
</evidence>
<dbReference type="InterPro" id="IPR005119">
    <property type="entry name" value="LysR_subst-bd"/>
</dbReference>
<dbReference type="Gene3D" id="1.10.10.10">
    <property type="entry name" value="Winged helix-like DNA-binding domain superfamily/Winged helix DNA-binding domain"/>
    <property type="match status" value="1"/>
</dbReference>
<evidence type="ECO:0000313" key="6">
    <source>
        <dbReference type="EMBL" id="AQW20865.1"/>
    </source>
</evidence>
<dbReference type="PANTHER" id="PTHR30126:SF96">
    <property type="entry name" value="TRANSCRIPTIONAL REGULATORY PROTEIN, LYSR FAMILY"/>
    <property type="match status" value="1"/>
</dbReference>
<dbReference type="eggNOG" id="COG0583">
    <property type="taxonomic scope" value="Bacteria"/>
</dbReference>
<feature type="domain" description="HTH lysR-type" evidence="5">
    <location>
        <begin position="1"/>
        <end position="58"/>
    </location>
</feature>
<dbReference type="CDD" id="cd05466">
    <property type="entry name" value="PBP2_LTTR_substrate"/>
    <property type="match status" value="1"/>
</dbReference>
<name>A0A1S6QGY6_9LACO</name>
<dbReference type="Pfam" id="PF00126">
    <property type="entry name" value="HTH_1"/>
    <property type="match status" value="1"/>
</dbReference>
<dbReference type="Pfam" id="PF03466">
    <property type="entry name" value="LysR_substrate"/>
    <property type="match status" value="1"/>
</dbReference>
<dbReference type="InterPro" id="IPR036388">
    <property type="entry name" value="WH-like_DNA-bd_sf"/>
</dbReference>
<keyword evidence="4" id="KW-0804">Transcription</keyword>
<dbReference type="AlphaFoldDB" id="A0A1S6QGY6"/>
<evidence type="ECO:0000256" key="1">
    <source>
        <dbReference type="ARBA" id="ARBA00009437"/>
    </source>
</evidence>
<dbReference type="Proteomes" id="UP000030361">
    <property type="component" value="Chromosome"/>
</dbReference>
<keyword evidence="7" id="KW-1185">Reference proteome</keyword>
<dbReference type="SUPFAM" id="SSF53850">
    <property type="entry name" value="Periplasmic binding protein-like II"/>
    <property type="match status" value="1"/>
</dbReference>